<sequence length="101" mass="11261">MDPGRDSERDQRRELLTRVRLVVEHYERHSTAGPTIMRGVRYDLAVRATDLNGDGCLFPACTCAKADCAERKGCPSPDVGVWIEQAKKESRPRSEPGAAFE</sequence>
<name>A0AAC8ZU64_9PROT</name>
<dbReference type="Proteomes" id="UP000069935">
    <property type="component" value="Chromosome 1"/>
</dbReference>
<reference evidence="2" key="1">
    <citation type="submission" date="2015-08" db="EMBL/GenBank/DDBJ databases">
        <title>Complete Genome Sequence of Azospirillum thiophilum BV-S.</title>
        <authorList>
            <person name="Fomenkov A."/>
            <person name="Vincze T."/>
            <person name="Grabovich M."/>
            <person name="Dubinina G."/>
            <person name="Orlova M."/>
            <person name="Belousova E."/>
            <person name="Roberts R.J."/>
        </authorList>
    </citation>
    <scope>NUCLEOTIDE SEQUENCE [LARGE SCALE GENOMIC DNA]</scope>
    <source>
        <strain evidence="2">BV-S</strain>
    </source>
</reference>
<dbReference type="AlphaFoldDB" id="A0AAC8ZU64"/>
<evidence type="ECO:0000313" key="1">
    <source>
        <dbReference type="EMBL" id="ALG71828.1"/>
    </source>
</evidence>
<dbReference type="EMBL" id="CP012401">
    <property type="protein sequence ID" value="ALG71828.1"/>
    <property type="molecule type" value="Genomic_DNA"/>
</dbReference>
<proteinExistence type="predicted"/>
<keyword evidence="2" id="KW-1185">Reference proteome</keyword>
<protein>
    <submittedName>
        <fullName evidence="1">Uncharacterized protein</fullName>
    </submittedName>
</protein>
<organism evidence="1 2">
    <name type="scientific">Azospirillum thiophilum</name>
    <dbReference type="NCBI Taxonomy" id="528244"/>
    <lineage>
        <taxon>Bacteria</taxon>
        <taxon>Pseudomonadati</taxon>
        <taxon>Pseudomonadota</taxon>
        <taxon>Alphaproteobacteria</taxon>
        <taxon>Rhodospirillales</taxon>
        <taxon>Azospirillaceae</taxon>
        <taxon>Azospirillum</taxon>
    </lineage>
</organism>
<gene>
    <name evidence="1" type="ORF">AL072_13930</name>
</gene>
<dbReference type="RefSeq" id="WP_045582053.1">
    <property type="nucleotide sequence ID" value="NZ_CP012401.1"/>
</dbReference>
<reference evidence="1 2" key="2">
    <citation type="journal article" date="2016" name="Genome Announc.">
        <title>Complete Genome Sequence of a Strain of Azospirillum thiophilum Isolated from a Sulfide Spring.</title>
        <authorList>
            <person name="Fomenkov A."/>
            <person name="Vincze T."/>
            <person name="Grabovich M."/>
            <person name="Anton B.P."/>
            <person name="Dubinina G."/>
            <person name="Orlova M."/>
            <person name="Belousova E."/>
            <person name="Roberts R.J."/>
        </authorList>
    </citation>
    <scope>NUCLEOTIDE SEQUENCE [LARGE SCALE GENOMIC DNA]</scope>
    <source>
        <strain evidence="1 2">BV-S</strain>
    </source>
</reference>
<accession>A0AAC8ZU64</accession>
<evidence type="ECO:0000313" key="2">
    <source>
        <dbReference type="Proteomes" id="UP000069935"/>
    </source>
</evidence>
<dbReference type="KEGG" id="ati:AL072_13930"/>